<accession>A0A399J420</accession>
<evidence type="ECO:0000313" key="1">
    <source>
        <dbReference type="EMBL" id="RII40094.1"/>
    </source>
</evidence>
<protein>
    <submittedName>
        <fullName evidence="1">DUF2461 family protein</fullName>
    </submittedName>
</protein>
<dbReference type="Pfam" id="PF09365">
    <property type="entry name" value="DUF2461"/>
    <property type="match status" value="1"/>
</dbReference>
<name>A0A399J420_9RHOB</name>
<dbReference type="AlphaFoldDB" id="A0A399J420"/>
<organism evidence="1 2">
    <name type="scientific">Pseudooceanicola sediminis</name>
    <dbReference type="NCBI Taxonomy" id="2211117"/>
    <lineage>
        <taxon>Bacteria</taxon>
        <taxon>Pseudomonadati</taxon>
        <taxon>Pseudomonadota</taxon>
        <taxon>Alphaproteobacteria</taxon>
        <taxon>Rhodobacterales</taxon>
        <taxon>Paracoccaceae</taxon>
        <taxon>Pseudooceanicola</taxon>
    </lineage>
</organism>
<dbReference type="EMBL" id="QWJJ01000003">
    <property type="protein sequence ID" value="RII40094.1"/>
    <property type="molecule type" value="Genomic_DNA"/>
</dbReference>
<proteinExistence type="predicted"/>
<comment type="caution">
    <text evidence="1">The sequence shown here is derived from an EMBL/GenBank/DDBJ whole genome shotgun (WGS) entry which is preliminary data.</text>
</comment>
<dbReference type="PANTHER" id="PTHR36452">
    <property type="entry name" value="CHROMOSOME 12, WHOLE GENOME SHOTGUN SEQUENCE"/>
    <property type="match status" value="1"/>
</dbReference>
<gene>
    <name evidence="1" type="ORF">DL237_04625</name>
</gene>
<sequence length="326" mass="36675">MLAVCHGRDHAQALRWVGSLGKRVRRAQAEDEIVQKCSPLIGTGVGGARFFVKRAGAMSSVGGRHRWIDRPEQTALGIPAFCRKGRKTRRFAHRSFDPPQLRKERMMSEAFDTLVPDAQDFCRRLDDNNATEWFEANEAEFTARLKTPATQLLEALRPRIADLTGGTCSTTLFGLERDEKFARGEPPYKPHLHMMWSAPDEDAQPLGWFLRIELDRIRVGAGYMKFEGAALERWRAALAGKRGDRIDDAVGALMAQGCNLRAPSLKRVPAPYSETHPRGPLLRHKGLTIWADLPHPERDFDDAVMGAFALFWPAMKLVRGALRDHD</sequence>
<dbReference type="PANTHER" id="PTHR36452:SF1">
    <property type="entry name" value="DUF2461 DOMAIN-CONTAINING PROTEIN"/>
    <property type="match status" value="1"/>
</dbReference>
<dbReference type="Proteomes" id="UP000265848">
    <property type="component" value="Unassembled WGS sequence"/>
</dbReference>
<keyword evidence="2" id="KW-1185">Reference proteome</keyword>
<reference evidence="1 2" key="1">
    <citation type="submission" date="2018-08" db="EMBL/GenBank/DDBJ databases">
        <title>Pseudooceanicola sediminis CY03 in the family Rhodobacteracea.</title>
        <authorList>
            <person name="Zhang Y.-J."/>
        </authorList>
    </citation>
    <scope>NUCLEOTIDE SEQUENCE [LARGE SCALE GENOMIC DNA]</scope>
    <source>
        <strain evidence="1 2">CY03</strain>
    </source>
</reference>
<dbReference type="InterPro" id="IPR012808">
    <property type="entry name" value="CHP02453"/>
</dbReference>
<evidence type="ECO:0000313" key="2">
    <source>
        <dbReference type="Proteomes" id="UP000265848"/>
    </source>
</evidence>